<reference evidence="2" key="1">
    <citation type="journal article" date="2021" name="Evol. Appl.">
        <title>The genome of the Pyrenean desman and the effects of bottlenecks and inbreeding on the genomic landscape of an endangered species.</title>
        <authorList>
            <person name="Escoda L."/>
            <person name="Castresana J."/>
        </authorList>
    </citation>
    <scope>NUCLEOTIDE SEQUENCE</scope>
    <source>
        <strain evidence="2">IBE-C5619</strain>
    </source>
</reference>
<evidence type="ECO:0000313" key="3">
    <source>
        <dbReference type="Proteomes" id="UP000700334"/>
    </source>
</evidence>
<feature type="non-terminal residue" evidence="2">
    <location>
        <position position="117"/>
    </location>
</feature>
<keyword evidence="3" id="KW-1185">Reference proteome</keyword>
<name>A0A8J6DNR3_GALPY</name>
<evidence type="ECO:0000313" key="2">
    <source>
        <dbReference type="EMBL" id="KAG8515049.1"/>
    </source>
</evidence>
<gene>
    <name evidence="2" type="ORF">J0S82_003945</name>
</gene>
<dbReference type="AlphaFoldDB" id="A0A8J6DNR3"/>
<protein>
    <submittedName>
        <fullName evidence="2">Zinc finger protein 268</fullName>
    </submittedName>
</protein>
<dbReference type="OrthoDB" id="9809269at2759"/>
<feature type="region of interest" description="Disordered" evidence="1">
    <location>
        <begin position="26"/>
        <end position="64"/>
    </location>
</feature>
<accession>A0A8J6DNR3</accession>
<dbReference type="EMBL" id="JAGFMF010011719">
    <property type="protein sequence ID" value="KAG8515049.1"/>
    <property type="molecule type" value="Genomic_DNA"/>
</dbReference>
<evidence type="ECO:0000256" key="1">
    <source>
        <dbReference type="SAM" id="MobiDB-lite"/>
    </source>
</evidence>
<proteinExistence type="predicted"/>
<comment type="caution">
    <text evidence="2">The sequence shown here is derived from an EMBL/GenBank/DDBJ whole genome shotgun (WGS) entry which is preliminary data.</text>
</comment>
<sequence>RTDTDCSQPSQSHGVANVSLLSSLQVPPVQEQHSYGDRIRNLPGQETPDQRPLPGGPRQRHKGRWTKQVLEWLLISQEQPRTTEPQVRYQHTKPNIIFKLEEEELWIMQTQIPSQGH</sequence>
<feature type="non-terminal residue" evidence="2">
    <location>
        <position position="1"/>
    </location>
</feature>
<dbReference type="Proteomes" id="UP000700334">
    <property type="component" value="Unassembled WGS sequence"/>
</dbReference>
<organism evidence="2 3">
    <name type="scientific">Galemys pyrenaicus</name>
    <name type="common">Iberian desman</name>
    <name type="synonym">Pyrenean desman</name>
    <dbReference type="NCBI Taxonomy" id="202257"/>
    <lineage>
        <taxon>Eukaryota</taxon>
        <taxon>Metazoa</taxon>
        <taxon>Chordata</taxon>
        <taxon>Craniata</taxon>
        <taxon>Vertebrata</taxon>
        <taxon>Euteleostomi</taxon>
        <taxon>Mammalia</taxon>
        <taxon>Eutheria</taxon>
        <taxon>Laurasiatheria</taxon>
        <taxon>Eulipotyphla</taxon>
        <taxon>Talpidae</taxon>
        <taxon>Galemys</taxon>
    </lineage>
</organism>